<feature type="region of interest" description="Disordered" evidence="1">
    <location>
        <begin position="22"/>
        <end position="47"/>
    </location>
</feature>
<dbReference type="AlphaFoldDB" id="A0AAV7VML2"/>
<organism evidence="2 3">
    <name type="scientific">Pleurodeles waltl</name>
    <name type="common">Iberian ribbed newt</name>
    <dbReference type="NCBI Taxonomy" id="8319"/>
    <lineage>
        <taxon>Eukaryota</taxon>
        <taxon>Metazoa</taxon>
        <taxon>Chordata</taxon>
        <taxon>Craniata</taxon>
        <taxon>Vertebrata</taxon>
        <taxon>Euteleostomi</taxon>
        <taxon>Amphibia</taxon>
        <taxon>Batrachia</taxon>
        <taxon>Caudata</taxon>
        <taxon>Salamandroidea</taxon>
        <taxon>Salamandridae</taxon>
        <taxon>Pleurodelinae</taxon>
        <taxon>Pleurodeles</taxon>
    </lineage>
</organism>
<protein>
    <submittedName>
        <fullName evidence="2">Uncharacterized protein</fullName>
    </submittedName>
</protein>
<reference evidence="2" key="1">
    <citation type="journal article" date="2022" name="bioRxiv">
        <title>Sequencing and chromosome-scale assembly of the giantPleurodeles waltlgenome.</title>
        <authorList>
            <person name="Brown T."/>
            <person name="Elewa A."/>
            <person name="Iarovenko S."/>
            <person name="Subramanian E."/>
            <person name="Araus A.J."/>
            <person name="Petzold A."/>
            <person name="Susuki M."/>
            <person name="Suzuki K.-i.T."/>
            <person name="Hayashi T."/>
            <person name="Toyoda A."/>
            <person name="Oliveira C."/>
            <person name="Osipova E."/>
            <person name="Leigh N.D."/>
            <person name="Simon A."/>
            <person name="Yun M.H."/>
        </authorList>
    </citation>
    <scope>NUCLEOTIDE SEQUENCE</scope>
    <source>
        <strain evidence="2">20211129_DDA</strain>
        <tissue evidence="2">Liver</tissue>
    </source>
</reference>
<name>A0AAV7VML2_PLEWA</name>
<comment type="caution">
    <text evidence="2">The sequence shown here is derived from an EMBL/GenBank/DDBJ whole genome shotgun (WGS) entry which is preliminary data.</text>
</comment>
<accession>A0AAV7VML2</accession>
<evidence type="ECO:0000313" key="2">
    <source>
        <dbReference type="EMBL" id="KAJ1201914.1"/>
    </source>
</evidence>
<dbReference type="EMBL" id="JANPWB010000003">
    <property type="protein sequence ID" value="KAJ1201914.1"/>
    <property type="molecule type" value="Genomic_DNA"/>
</dbReference>
<evidence type="ECO:0000313" key="3">
    <source>
        <dbReference type="Proteomes" id="UP001066276"/>
    </source>
</evidence>
<dbReference type="Proteomes" id="UP001066276">
    <property type="component" value="Chromosome 2_1"/>
</dbReference>
<keyword evidence="3" id="KW-1185">Reference proteome</keyword>
<evidence type="ECO:0000256" key="1">
    <source>
        <dbReference type="SAM" id="MobiDB-lite"/>
    </source>
</evidence>
<sequence length="221" mass="23343">MDFWDLVPRAYLPGCVAPHVSSGHGVSVEHQRSGRPAGGPVSVGVRAPPGCRIEERAQSGAVRPTSREVVYLEARSLDQSTRVWEPRLDSRSAILGGNEEEELDYGDETLRAGEQVVAVPQASTSGQAFQGDRLSRREVAANLSRGEVFDTGNGGLAIDGGSRSGVRTLKNVDVAIQAGGEGKESKAVGSLGIVQEVTGKSGVDQSHSVPDPCVIEEEEDR</sequence>
<proteinExistence type="predicted"/>
<gene>
    <name evidence="2" type="ORF">NDU88_005718</name>
</gene>
<feature type="region of interest" description="Disordered" evidence="1">
    <location>
        <begin position="199"/>
        <end position="221"/>
    </location>
</feature>